<feature type="signal peptide" evidence="7">
    <location>
        <begin position="1"/>
        <end position="16"/>
    </location>
</feature>
<sequence>MARHLITLCIFCFICATHSPCASHVAVKNENLLQQQEYEGLSDDLLVNDVQSAHWEREKRDLDHPNHVNHTHHRRSVDQDFREKRDIDHLNHTHPHMAKRSIKLKRDRRDLDHPNHVNHTHDRRLVKRNSDISSSKDNVYSENEYVKKIFEMYGSGDVLTIQGFEKLVDHLKIQGALKQEVDQKKRHSTEELLKDLNNTRNMSQMCMNKDTITALIRSETEQEPASMNGSQFYKACPVLLYSIIAEDCAEREHLEENELEGLATSPSSGLVWLCSIMAIVIISACGVLSLAIIPVMQKKFYKPLIQFLVALAVGTLAGDALLHLLPHAMTPSHQHGHGHALEDPDHSHDENTQKGCIAMLGLTFFFIMERLIQLFAKWRKGKTKQRHSHVTVIKDRRESMNHKNNMQCVDKYNPIPFCYKDIMSNPHTIYDSDKTATTIMDPSSNNSDPCKKLSNANCDQMDSNRECATDLNMTTESNKMLTPEHKHEHDDYTVILREHRNEHHGHSHKHGHVHAAPKDMSSVAWMVIMGDGLHNFTDGMAIGAAFSGGLAGGFSTTVAVFCHELPHELGDFAMLLKAGMTIKQALFYNILSSVLCVFGNIAGLALGNMEDASSWVFAAAAGMFIYIALVDMIPELSSAHEDEGNLLQCVLHLGGLLLGFGIMALIALYEHDLKSMFNEH</sequence>
<evidence type="ECO:0008006" key="10">
    <source>
        <dbReference type="Google" id="ProtNLM"/>
    </source>
</evidence>
<evidence type="ECO:0000256" key="7">
    <source>
        <dbReference type="SAM" id="SignalP"/>
    </source>
</evidence>
<dbReference type="InterPro" id="IPR050799">
    <property type="entry name" value="ZIP_Transporter"/>
</dbReference>
<protein>
    <recommendedName>
        <fullName evidence="10">Zinc transporter foi</fullName>
    </recommendedName>
</protein>
<comment type="similarity">
    <text evidence="2">Belongs to the ZIP transporter (TC 2.A.5) family.</text>
</comment>
<keyword evidence="5 6" id="KW-0472">Membrane</keyword>
<evidence type="ECO:0000256" key="5">
    <source>
        <dbReference type="ARBA" id="ARBA00023136"/>
    </source>
</evidence>
<name>A0A9P0LWT6_ACAOB</name>
<evidence type="ECO:0000256" key="1">
    <source>
        <dbReference type="ARBA" id="ARBA00004141"/>
    </source>
</evidence>
<gene>
    <name evidence="8" type="ORF">ACAOBT_LOCUS29517</name>
</gene>
<keyword evidence="3 6" id="KW-0812">Transmembrane</keyword>
<feature type="transmembrane region" description="Helical" evidence="6">
    <location>
        <begin position="304"/>
        <end position="325"/>
    </location>
</feature>
<proteinExistence type="inferred from homology"/>
<dbReference type="EMBL" id="CAKOFQ010007737">
    <property type="protein sequence ID" value="CAH2007182.1"/>
    <property type="molecule type" value="Genomic_DNA"/>
</dbReference>
<comment type="subcellular location">
    <subcellularLocation>
        <location evidence="1">Membrane</location>
        <topology evidence="1">Multi-pass membrane protein</topology>
    </subcellularLocation>
</comment>
<keyword evidence="7" id="KW-0732">Signal</keyword>
<dbReference type="GO" id="GO:0005886">
    <property type="term" value="C:plasma membrane"/>
    <property type="evidence" value="ECO:0007669"/>
    <property type="project" value="TreeGrafter"/>
</dbReference>
<feature type="transmembrane region" description="Helical" evidence="6">
    <location>
        <begin position="357"/>
        <end position="376"/>
    </location>
</feature>
<feature type="transmembrane region" description="Helical" evidence="6">
    <location>
        <begin position="586"/>
        <end position="606"/>
    </location>
</feature>
<dbReference type="GO" id="GO:0140410">
    <property type="term" value="F:monoatomic cation:bicarbonate symporter activity"/>
    <property type="evidence" value="ECO:0007669"/>
    <property type="project" value="TreeGrafter"/>
</dbReference>
<feature type="chain" id="PRO_5040376932" description="Zinc transporter foi" evidence="7">
    <location>
        <begin position="17"/>
        <end position="680"/>
    </location>
</feature>
<evidence type="ECO:0000256" key="4">
    <source>
        <dbReference type="ARBA" id="ARBA00022989"/>
    </source>
</evidence>
<dbReference type="GO" id="GO:0071578">
    <property type="term" value="P:zinc ion import across plasma membrane"/>
    <property type="evidence" value="ECO:0007669"/>
    <property type="project" value="TreeGrafter"/>
</dbReference>
<dbReference type="OrthoDB" id="200954at2759"/>
<reference evidence="8" key="1">
    <citation type="submission" date="2022-03" db="EMBL/GenBank/DDBJ databases">
        <authorList>
            <person name="Sayadi A."/>
        </authorList>
    </citation>
    <scope>NUCLEOTIDE SEQUENCE</scope>
</reference>
<dbReference type="Pfam" id="PF02535">
    <property type="entry name" value="Zip"/>
    <property type="match status" value="1"/>
</dbReference>
<dbReference type="GO" id="GO:0005385">
    <property type="term" value="F:zinc ion transmembrane transporter activity"/>
    <property type="evidence" value="ECO:0007669"/>
    <property type="project" value="TreeGrafter"/>
</dbReference>
<dbReference type="PANTHER" id="PTHR12191">
    <property type="entry name" value="SOLUTE CARRIER FAMILY 39"/>
    <property type="match status" value="1"/>
</dbReference>
<accession>A0A9P0LWT6</accession>
<feature type="transmembrane region" description="Helical" evidence="6">
    <location>
        <begin position="270"/>
        <end position="292"/>
    </location>
</feature>
<evidence type="ECO:0000313" key="9">
    <source>
        <dbReference type="Proteomes" id="UP001152888"/>
    </source>
</evidence>
<feature type="transmembrane region" description="Helical" evidence="6">
    <location>
        <begin position="612"/>
        <end position="633"/>
    </location>
</feature>
<dbReference type="AlphaFoldDB" id="A0A9P0LWT6"/>
<dbReference type="InterPro" id="IPR003689">
    <property type="entry name" value="ZIP"/>
</dbReference>
<dbReference type="Proteomes" id="UP001152888">
    <property type="component" value="Unassembled WGS sequence"/>
</dbReference>
<keyword evidence="9" id="KW-1185">Reference proteome</keyword>
<keyword evidence="4 6" id="KW-1133">Transmembrane helix</keyword>
<dbReference type="GO" id="GO:0030003">
    <property type="term" value="P:intracellular monoatomic cation homeostasis"/>
    <property type="evidence" value="ECO:0007669"/>
    <property type="project" value="TreeGrafter"/>
</dbReference>
<organism evidence="8 9">
    <name type="scientific">Acanthoscelides obtectus</name>
    <name type="common">Bean weevil</name>
    <name type="synonym">Bruchus obtectus</name>
    <dbReference type="NCBI Taxonomy" id="200917"/>
    <lineage>
        <taxon>Eukaryota</taxon>
        <taxon>Metazoa</taxon>
        <taxon>Ecdysozoa</taxon>
        <taxon>Arthropoda</taxon>
        <taxon>Hexapoda</taxon>
        <taxon>Insecta</taxon>
        <taxon>Pterygota</taxon>
        <taxon>Neoptera</taxon>
        <taxon>Endopterygota</taxon>
        <taxon>Coleoptera</taxon>
        <taxon>Polyphaga</taxon>
        <taxon>Cucujiformia</taxon>
        <taxon>Chrysomeloidea</taxon>
        <taxon>Chrysomelidae</taxon>
        <taxon>Bruchinae</taxon>
        <taxon>Bruchini</taxon>
        <taxon>Acanthoscelides</taxon>
    </lineage>
</organism>
<evidence type="ECO:0000256" key="2">
    <source>
        <dbReference type="ARBA" id="ARBA00006939"/>
    </source>
</evidence>
<comment type="caution">
    <text evidence="8">The sequence shown here is derived from an EMBL/GenBank/DDBJ whole genome shotgun (WGS) entry which is preliminary data.</text>
</comment>
<dbReference type="PANTHER" id="PTHR12191:SF37">
    <property type="entry name" value="ZINC TRANSPORTER FOI"/>
    <property type="match status" value="1"/>
</dbReference>
<evidence type="ECO:0000256" key="6">
    <source>
        <dbReference type="SAM" id="Phobius"/>
    </source>
</evidence>
<evidence type="ECO:0000256" key="3">
    <source>
        <dbReference type="ARBA" id="ARBA00022692"/>
    </source>
</evidence>
<feature type="transmembrane region" description="Helical" evidence="6">
    <location>
        <begin position="645"/>
        <end position="669"/>
    </location>
</feature>
<evidence type="ECO:0000313" key="8">
    <source>
        <dbReference type="EMBL" id="CAH2007182.1"/>
    </source>
</evidence>